<evidence type="ECO:0000256" key="2">
    <source>
        <dbReference type="ARBA" id="ARBA00022630"/>
    </source>
</evidence>
<name>A0A021VRJ9_9CELL</name>
<dbReference type="InterPro" id="IPR002938">
    <property type="entry name" value="FAD-bd"/>
</dbReference>
<dbReference type="PANTHER" id="PTHR46496">
    <property type="match status" value="1"/>
</dbReference>
<dbReference type="AlphaFoldDB" id="A0A021VRJ9"/>
<dbReference type="InterPro" id="IPR036188">
    <property type="entry name" value="FAD/NAD-bd_sf"/>
</dbReference>
<proteinExistence type="predicted"/>
<dbReference type="EMBL" id="AXCW01000190">
    <property type="protein sequence ID" value="EYR62680.1"/>
    <property type="molecule type" value="Genomic_DNA"/>
</dbReference>
<evidence type="ECO:0000256" key="3">
    <source>
        <dbReference type="ARBA" id="ARBA00022827"/>
    </source>
</evidence>
<evidence type="ECO:0000313" key="6">
    <source>
        <dbReference type="EMBL" id="EYR62680.1"/>
    </source>
</evidence>
<dbReference type="SUPFAM" id="SSF51905">
    <property type="entry name" value="FAD/NAD(P)-binding domain"/>
    <property type="match status" value="1"/>
</dbReference>
<keyword evidence="3" id="KW-0274">FAD</keyword>
<evidence type="ECO:0000256" key="1">
    <source>
        <dbReference type="ARBA" id="ARBA00001974"/>
    </source>
</evidence>
<gene>
    <name evidence="6" type="ORF">N866_06265</name>
</gene>
<keyword evidence="2" id="KW-0285">Flavoprotein</keyword>
<accession>A0A021VRJ9</accession>
<dbReference type="RefSeq" id="WP_034227413.1">
    <property type="nucleotide sequence ID" value="NZ_AXCW01000190.1"/>
</dbReference>
<feature type="domain" description="FAD-binding" evidence="5">
    <location>
        <begin position="43"/>
        <end position="109"/>
    </location>
</feature>
<organism evidence="6 7">
    <name type="scientific">Actinotalea ferrariae CF5-4</name>
    <dbReference type="NCBI Taxonomy" id="948458"/>
    <lineage>
        <taxon>Bacteria</taxon>
        <taxon>Bacillati</taxon>
        <taxon>Actinomycetota</taxon>
        <taxon>Actinomycetes</taxon>
        <taxon>Micrococcales</taxon>
        <taxon>Cellulomonadaceae</taxon>
        <taxon>Actinotalea</taxon>
    </lineage>
</organism>
<feature type="non-terminal residue" evidence="6">
    <location>
        <position position="1"/>
    </location>
</feature>
<dbReference type="GO" id="GO:0071949">
    <property type="term" value="F:FAD binding"/>
    <property type="evidence" value="ECO:0007669"/>
    <property type="project" value="InterPro"/>
</dbReference>
<evidence type="ECO:0000259" key="5">
    <source>
        <dbReference type="Pfam" id="PF01494"/>
    </source>
</evidence>
<evidence type="ECO:0000256" key="4">
    <source>
        <dbReference type="ARBA" id="ARBA00023002"/>
    </source>
</evidence>
<keyword evidence="4" id="KW-0560">Oxidoreductase</keyword>
<comment type="caution">
    <text evidence="6">The sequence shown here is derived from an EMBL/GenBank/DDBJ whole genome shotgun (WGS) entry which is preliminary data.</text>
</comment>
<protein>
    <recommendedName>
        <fullName evidence="5">FAD-binding domain-containing protein</fullName>
    </recommendedName>
</protein>
<dbReference type="PANTHER" id="PTHR46496:SF1">
    <property type="entry name" value="ZEAXANTHIN EPOXIDASE, CHLOROPLASTIC"/>
    <property type="match status" value="1"/>
</dbReference>
<comment type="cofactor">
    <cofactor evidence="1">
        <name>FAD</name>
        <dbReference type="ChEBI" id="CHEBI:57692"/>
    </cofactor>
</comment>
<dbReference type="Pfam" id="PF01494">
    <property type="entry name" value="FAD_binding_3"/>
    <property type="match status" value="1"/>
</dbReference>
<dbReference type="GO" id="GO:0016491">
    <property type="term" value="F:oxidoreductase activity"/>
    <property type="evidence" value="ECO:0007669"/>
    <property type="project" value="UniProtKB-KW"/>
</dbReference>
<sequence length="159" mass="16715">RAAVLAGSALRRADGRWHAPIPALLDALDPDAVLRHDVHALRHVPAPLHRGTAVLLGDAAHAMEPNLGQGACLALEDAVVLTHLLADDVPVEQALARYSAARRPRAVTLSRLSARLGRVTQGGGRVRAAVRDAAVRLTPAPVVLRGSDRAAGWRPPPPS</sequence>
<dbReference type="Proteomes" id="UP000019753">
    <property type="component" value="Unassembled WGS sequence"/>
</dbReference>
<keyword evidence="7" id="KW-1185">Reference proteome</keyword>
<evidence type="ECO:0000313" key="7">
    <source>
        <dbReference type="Proteomes" id="UP000019753"/>
    </source>
</evidence>
<dbReference type="Gene3D" id="3.50.50.60">
    <property type="entry name" value="FAD/NAD(P)-binding domain"/>
    <property type="match status" value="1"/>
</dbReference>
<reference evidence="6 7" key="1">
    <citation type="submission" date="2014-01" db="EMBL/GenBank/DDBJ databases">
        <title>Actinotalea ferrariae CF5-4.</title>
        <authorList>
            <person name="Chen F."/>
            <person name="Li Y."/>
            <person name="Wang G."/>
        </authorList>
    </citation>
    <scope>NUCLEOTIDE SEQUENCE [LARGE SCALE GENOMIC DNA]</scope>
    <source>
        <strain evidence="6 7">CF5-4</strain>
    </source>
</reference>